<accession>A0A975K8D1</accession>
<dbReference type="RefSeq" id="WP_212610006.1">
    <property type="nucleotide sequence ID" value="NZ_CP073910.1"/>
</dbReference>
<keyword evidence="3" id="KW-1185">Reference proteome</keyword>
<dbReference type="Proteomes" id="UP000681425">
    <property type="component" value="Chromosome"/>
</dbReference>
<dbReference type="KEGG" id="spph:KFK14_04415"/>
<dbReference type="AlphaFoldDB" id="A0A975K8D1"/>
<reference evidence="2" key="1">
    <citation type="submission" date="2021-04" db="EMBL/GenBank/DDBJ databases">
        <title>Isolation of p-tert-butylphenol degrading bacteria Sphingobium phenoxybenzoativorans Tas13 from active sludge.</title>
        <authorList>
            <person name="Li Y."/>
        </authorList>
    </citation>
    <scope>NUCLEOTIDE SEQUENCE</scope>
    <source>
        <strain evidence="2">Tas13</strain>
    </source>
</reference>
<name>A0A975K8D1_9SPHN</name>
<keyword evidence="1" id="KW-0472">Membrane</keyword>
<feature type="transmembrane region" description="Helical" evidence="1">
    <location>
        <begin position="65"/>
        <end position="86"/>
    </location>
</feature>
<proteinExistence type="predicted"/>
<feature type="transmembrane region" description="Helical" evidence="1">
    <location>
        <begin position="92"/>
        <end position="109"/>
    </location>
</feature>
<dbReference type="Pfam" id="PF11804">
    <property type="entry name" value="DUF3325"/>
    <property type="match status" value="1"/>
</dbReference>
<keyword evidence="1" id="KW-0812">Transmembrane</keyword>
<dbReference type="EMBL" id="CP073910">
    <property type="protein sequence ID" value="QUT06691.1"/>
    <property type="molecule type" value="Genomic_DNA"/>
</dbReference>
<sequence>MTASLISLLLALGGFAALSLSMQRHARQAEAQGWLPRRPVLRWIGWGFLASSFIRCIARPDWRPALVEWVGALGLAAGIVVLILIYRPRMLPFIPKAAMLLALLAMAAGRH</sequence>
<gene>
    <name evidence="2" type="ORF">KFK14_04415</name>
</gene>
<organism evidence="2 3">
    <name type="scientific">Sphingobium phenoxybenzoativorans</name>
    <dbReference type="NCBI Taxonomy" id="1592790"/>
    <lineage>
        <taxon>Bacteria</taxon>
        <taxon>Pseudomonadati</taxon>
        <taxon>Pseudomonadota</taxon>
        <taxon>Alphaproteobacteria</taxon>
        <taxon>Sphingomonadales</taxon>
        <taxon>Sphingomonadaceae</taxon>
        <taxon>Sphingobium</taxon>
    </lineage>
</organism>
<evidence type="ECO:0000256" key="1">
    <source>
        <dbReference type="SAM" id="Phobius"/>
    </source>
</evidence>
<protein>
    <submittedName>
        <fullName evidence="2">DUF3325 domain-containing protein</fullName>
    </submittedName>
</protein>
<keyword evidence="1" id="KW-1133">Transmembrane helix</keyword>
<evidence type="ECO:0000313" key="3">
    <source>
        <dbReference type="Proteomes" id="UP000681425"/>
    </source>
</evidence>
<evidence type="ECO:0000313" key="2">
    <source>
        <dbReference type="EMBL" id="QUT06691.1"/>
    </source>
</evidence>
<dbReference type="InterPro" id="IPR021762">
    <property type="entry name" value="DUF3325"/>
</dbReference>